<keyword evidence="3" id="KW-0813">Transport</keyword>
<accession>A0A2M6WSR3</accession>
<dbReference type="PANTHER" id="PTHR21716">
    <property type="entry name" value="TRANSMEMBRANE PROTEIN"/>
    <property type="match status" value="1"/>
</dbReference>
<organism evidence="9 10">
    <name type="scientific">Candidatus Falkowbacteria bacterium CG10_big_fil_rev_8_21_14_0_10_37_14</name>
    <dbReference type="NCBI Taxonomy" id="1974561"/>
    <lineage>
        <taxon>Bacteria</taxon>
        <taxon>Candidatus Falkowiibacteriota</taxon>
    </lineage>
</organism>
<evidence type="ECO:0000256" key="4">
    <source>
        <dbReference type="ARBA" id="ARBA00022475"/>
    </source>
</evidence>
<keyword evidence="4" id="KW-1003">Cell membrane</keyword>
<comment type="caution">
    <text evidence="9">The sequence shown here is derived from an EMBL/GenBank/DDBJ whole genome shotgun (WGS) entry which is preliminary data.</text>
</comment>
<proteinExistence type="inferred from homology"/>
<evidence type="ECO:0000313" key="9">
    <source>
        <dbReference type="EMBL" id="PIT95840.1"/>
    </source>
</evidence>
<dbReference type="InterPro" id="IPR002549">
    <property type="entry name" value="AI-2E-like"/>
</dbReference>
<dbReference type="Proteomes" id="UP000228533">
    <property type="component" value="Unassembled WGS sequence"/>
</dbReference>
<evidence type="ECO:0008006" key="11">
    <source>
        <dbReference type="Google" id="ProtNLM"/>
    </source>
</evidence>
<evidence type="ECO:0000256" key="8">
    <source>
        <dbReference type="SAM" id="Phobius"/>
    </source>
</evidence>
<evidence type="ECO:0000256" key="1">
    <source>
        <dbReference type="ARBA" id="ARBA00004651"/>
    </source>
</evidence>
<feature type="transmembrane region" description="Helical" evidence="8">
    <location>
        <begin position="12"/>
        <end position="31"/>
    </location>
</feature>
<gene>
    <name evidence="9" type="ORF">COT94_03720</name>
</gene>
<evidence type="ECO:0000256" key="3">
    <source>
        <dbReference type="ARBA" id="ARBA00022448"/>
    </source>
</evidence>
<dbReference type="AlphaFoldDB" id="A0A2M6WSR3"/>
<evidence type="ECO:0000256" key="7">
    <source>
        <dbReference type="ARBA" id="ARBA00023136"/>
    </source>
</evidence>
<dbReference type="GO" id="GO:0005886">
    <property type="term" value="C:plasma membrane"/>
    <property type="evidence" value="ECO:0007669"/>
    <property type="project" value="UniProtKB-SubCell"/>
</dbReference>
<evidence type="ECO:0000313" key="10">
    <source>
        <dbReference type="Proteomes" id="UP000228533"/>
    </source>
</evidence>
<feature type="transmembrane region" description="Helical" evidence="8">
    <location>
        <begin position="260"/>
        <end position="281"/>
    </location>
</feature>
<feature type="transmembrane region" description="Helical" evidence="8">
    <location>
        <begin position="153"/>
        <end position="171"/>
    </location>
</feature>
<feature type="transmembrane region" description="Helical" evidence="8">
    <location>
        <begin position="66"/>
        <end position="87"/>
    </location>
</feature>
<feature type="transmembrane region" description="Helical" evidence="8">
    <location>
        <begin position="36"/>
        <end position="54"/>
    </location>
</feature>
<comment type="subcellular location">
    <subcellularLocation>
        <location evidence="1">Cell membrane</location>
        <topology evidence="1">Multi-pass membrane protein</topology>
    </subcellularLocation>
</comment>
<dbReference type="GO" id="GO:0055085">
    <property type="term" value="P:transmembrane transport"/>
    <property type="evidence" value="ECO:0007669"/>
    <property type="project" value="TreeGrafter"/>
</dbReference>
<protein>
    <recommendedName>
        <fullName evidence="11">AI-2E family transporter</fullName>
    </recommendedName>
</protein>
<evidence type="ECO:0000256" key="2">
    <source>
        <dbReference type="ARBA" id="ARBA00009773"/>
    </source>
</evidence>
<name>A0A2M6WSR3_9BACT</name>
<keyword evidence="7 8" id="KW-0472">Membrane</keyword>
<feature type="transmembrane region" description="Helical" evidence="8">
    <location>
        <begin position="204"/>
        <end position="226"/>
    </location>
</feature>
<comment type="similarity">
    <text evidence="2">Belongs to the autoinducer-2 exporter (AI-2E) (TC 2.A.86) family.</text>
</comment>
<dbReference type="Pfam" id="PF01594">
    <property type="entry name" value="AI-2E_transport"/>
    <property type="match status" value="1"/>
</dbReference>
<sequence>MANSNNNLSLSISIGTIIKIVALAVALYLLYLITDVLILLFASVVFASAINPWVDWLETKKIPRILSVLIIYLVGLSLLVGTIYLIIPPIATQTAEMANNWPTYLNKTRKWTNSIDSLTGGFPSTTNIENILQSLGSNLQLVSGGLLQALSNIFNGLSAFLLILVITFYIVTEKESVNNLILAISPVKKHKHLIILFANIQKKIGYWLSGQLFLCLVIFIFTYISLSILGVKYALVLAIIAGITEAIPYLGPIAASVPGIFLAFIQSPILAVFVAIAYLLIQQIENSILVPMVMRKAVGINPIISISVLMIGFKLGGVLGALIAIPVATTANVIIQDWRAYRKKIKAT</sequence>
<dbReference type="EMBL" id="PFAM01000022">
    <property type="protein sequence ID" value="PIT95840.1"/>
    <property type="molecule type" value="Genomic_DNA"/>
</dbReference>
<dbReference type="PANTHER" id="PTHR21716:SF53">
    <property type="entry name" value="PERMEASE PERM-RELATED"/>
    <property type="match status" value="1"/>
</dbReference>
<evidence type="ECO:0000256" key="6">
    <source>
        <dbReference type="ARBA" id="ARBA00022989"/>
    </source>
</evidence>
<evidence type="ECO:0000256" key="5">
    <source>
        <dbReference type="ARBA" id="ARBA00022692"/>
    </source>
</evidence>
<reference evidence="10" key="1">
    <citation type="submission" date="2017-09" db="EMBL/GenBank/DDBJ databases">
        <title>Depth-based differentiation of microbial function through sediment-hosted aquifers and enrichment of novel symbionts in the deep terrestrial subsurface.</title>
        <authorList>
            <person name="Probst A.J."/>
            <person name="Ladd B."/>
            <person name="Jarett J.K."/>
            <person name="Geller-Mcgrath D.E."/>
            <person name="Sieber C.M.K."/>
            <person name="Emerson J.B."/>
            <person name="Anantharaman K."/>
            <person name="Thomas B.C."/>
            <person name="Malmstrom R."/>
            <person name="Stieglmeier M."/>
            <person name="Klingl A."/>
            <person name="Woyke T."/>
            <person name="Ryan C.M."/>
            <person name="Banfield J.F."/>
        </authorList>
    </citation>
    <scope>NUCLEOTIDE SEQUENCE [LARGE SCALE GENOMIC DNA]</scope>
</reference>
<keyword evidence="5 8" id="KW-0812">Transmembrane</keyword>
<feature type="transmembrane region" description="Helical" evidence="8">
    <location>
        <begin position="233"/>
        <end position="254"/>
    </location>
</feature>
<keyword evidence="6 8" id="KW-1133">Transmembrane helix</keyword>